<proteinExistence type="predicted"/>
<evidence type="ECO:0000313" key="5">
    <source>
        <dbReference type="EMBL" id="GCF94214.1"/>
    </source>
</evidence>
<organism evidence="5 6">
    <name type="scientific">Enterococcus florum</name>
    <dbReference type="NCBI Taxonomy" id="2480627"/>
    <lineage>
        <taxon>Bacteria</taxon>
        <taxon>Bacillati</taxon>
        <taxon>Bacillota</taxon>
        <taxon>Bacilli</taxon>
        <taxon>Lactobacillales</taxon>
        <taxon>Enterococcaceae</taxon>
        <taxon>Enterococcus</taxon>
    </lineage>
</organism>
<feature type="domain" description="WxL Interacting Protein peptidoglycan binding" evidence="3">
    <location>
        <begin position="32"/>
        <end position="150"/>
    </location>
</feature>
<dbReference type="InterPro" id="IPR010317">
    <property type="entry name" value="WxLIP_PGBD"/>
</dbReference>
<keyword evidence="2" id="KW-0732">Signal</keyword>
<keyword evidence="1" id="KW-0472">Membrane</keyword>
<sequence length="326" mass="36926">MKKWMLLLAATISGISFVLGNACTATAETASFTAIPQLPDNQLDKQASSFHLQVFPNLEQTMYLRLENTTDQAITVLPSLSRGHTNEKGSVVFDQSARQLDDSAQANIEEIASVDRREIRLAPHAVQDLPIQIKMPAVRLKGIQLGAVCLRQKNTDQTTEIPLILQSSEPEQLPTQLVLEQAEATQKEDRNVISQKIRNLQPKYVRLSEVKGSVTRKGEEHILYQTKQQEVELAPNDAMNLIIPLKGRPFEPGVYVATFKVWEGSQSWKLTKEFVIKNDQCQKLNKQDAALRKRPTLFQQYKWVVLLQIVLVAAILRLSMYLRVWK</sequence>
<evidence type="ECO:0000259" key="4">
    <source>
        <dbReference type="Pfam" id="PF11797"/>
    </source>
</evidence>
<keyword evidence="6" id="KW-1185">Reference proteome</keyword>
<gene>
    <name evidence="5" type="ORF">NRIC_21050</name>
</gene>
<dbReference type="RefSeq" id="WP_146622649.1">
    <property type="nucleotide sequence ID" value="NZ_BJCC01000015.1"/>
</dbReference>
<evidence type="ECO:0000259" key="3">
    <source>
        <dbReference type="Pfam" id="PF06030"/>
    </source>
</evidence>
<keyword evidence="1" id="KW-0812">Transmembrane</keyword>
<dbReference type="Pfam" id="PF06030">
    <property type="entry name" value="WxLIP_PGBD"/>
    <property type="match status" value="1"/>
</dbReference>
<feature type="domain" description="WxL Interacting Protein host binding" evidence="4">
    <location>
        <begin position="160"/>
        <end position="286"/>
    </location>
</feature>
<evidence type="ECO:0000256" key="2">
    <source>
        <dbReference type="SAM" id="SignalP"/>
    </source>
</evidence>
<feature type="signal peptide" evidence="2">
    <location>
        <begin position="1"/>
        <end position="27"/>
    </location>
</feature>
<accession>A0A4P5PCI6</accession>
<dbReference type="AlphaFoldDB" id="A0A4P5PCI6"/>
<dbReference type="OrthoDB" id="2148359at2"/>
<comment type="caution">
    <text evidence="5">The sequence shown here is derived from an EMBL/GenBank/DDBJ whole genome shotgun (WGS) entry which is preliminary data.</text>
</comment>
<dbReference type="InterPro" id="IPR021759">
    <property type="entry name" value="WxLIP_HBD"/>
</dbReference>
<evidence type="ECO:0000313" key="6">
    <source>
        <dbReference type="Proteomes" id="UP000290567"/>
    </source>
</evidence>
<dbReference type="Proteomes" id="UP000290567">
    <property type="component" value="Unassembled WGS sequence"/>
</dbReference>
<dbReference type="Pfam" id="PF11797">
    <property type="entry name" value="WxLIP_HBD"/>
    <property type="match status" value="1"/>
</dbReference>
<reference evidence="6" key="1">
    <citation type="submission" date="2019-02" db="EMBL/GenBank/DDBJ databases">
        <title>Draft genome sequence of Enterococcus sp. Gos25-1.</title>
        <authorList>
            <person name="Tanaka N."/>
            <person name="Shiwa Y."/>
            <person name="Fujita N."/>
        </authorList>
    </citation>
    <scope>NUCLEOTIDE SEQUENCE [LARGE SCALE GENOMIC DNA]</scope>
    <source>
        <strain evidence="6">Gos25-1</strain>
    </source>
</reference>
<protein>
    <submittedName>
        <fullName evidence="5">Cell surface protein</fullName>
    </submittedName>
</protein>
<dbReference type="EMBL" id="BJCC01000015">
    <property type="protein sequence ID" value="GCF94214.1"/>
    <property type="molecule type" value="Genomic_DNA"/>
</dbReference>
<feature type="transmembrane region" description="Helical" evidence="1">
    <location>
        <begin position="303"/>
        <end position="322"/>
    </location>
</feature>
<keyword evidence="1" id="KW-1133">Transmembrane helix</keyword>
<name>A0A4P5PCI6_9ENTE</name>
<feature type="chain" id="PRO_5020791384" evidence="2">
    <location>
        <begin position="28"/>
        <end position="326"/>
    </location>
</feature>
<evidence type="ECO:0000256" key="1">
    <source>
        <dbReference type="SAM" id="Phobius"/>
    </source>
</evidence>